<geneLocation type="plasmid" evidence="1 2">
    <name>pSULFM1</name>
</geneLocation>
<organism evidence="1 2">
    <name type="scientific">Sulfurimonas aquatica</name>
    <dbReference type="NCBI Taxonomy" id="2672570"/>
    <lineage>
        <taxon>Bacteria</taxon>
        <taxon>Pseudomonadati</taxon>
        <taxon>Campylobacterota</taxon>
        <taxon>Epsilonproteobacteria</taxon>
        <taxon>Campylobacterales</taxon>
        <taxon>Sulfurimonadaceae</taxon>
        <taxon>Sulfurimonas</taxon>
    </lineage>
</organism>
<dbReference type="Gene3D" id="2.60.120.380">
    <property type="match status" value="3"/>
</dbReference>
<dbReference type="PROSITE" id="PS51257">
    <property type="entry name" value="PROKAR_LIPOPROTEIN"/>
    <property type="match status" value="1"/>
</dbReference>
<keyword evidence="1" id="KW-0614">Plasmid</keyword>
<proteinExistence type="predicted"/>
<evidence type="ECO:0000313" key="2">
    <source>
        <dbReference type="Proteomes" id="UP000671852"/>
    </source>
</evidence>
<reference evidence="1" key="1">
    <citation type="submission" date="2019-11" db="EMBL/GenBank/DDBJ databases">
        <authorList>
            <person name="Kojima H."/>
        </authorList>
    </citation>
    <scope>NUCLEOTIDE SEQUENCE</scope>
    <source>
        <strain evidence="1">H1576</strain>
        <plasmid evidence="1">pSULFM1</plasmid>
    </source>
</reference>
<gene>
    <name evidence="1" type="ORF">GJV85_13350</name>
</gene>
<accession>A0A975B2Q7</accession>
<keyword evidence="2" id="KW-1185">Reference proteome</keyword>
<dbReference type="AlphaFoldDB" id="A0A975B2Q7"/>
<dbReference type="KEGG" id="saqt:GJV85_13350"/>
<evidence type="ECO:0008006" key="3">
    <source>
        <dbReference type="Google" id="ProtNLM"/>
    </source>
</evidence>
<dbReference type="RefSeq" id="WP_207563253.1">
    <property type="nucleotide sequence ID" value="NZ_CP046073.1"/>
</dbReference>
<name>A0A975B2Q7_9BACT</name>
<reference evidence="1" key="2">
    <citation type="submission" date="2021-04" db="EMBL/GenBank/DDBJ databases">
        <title>Isolation and characterization of a novel species of the genus Sulfurimonas.</title>
        <authorList>
            <person name="Fukui M."/>
        </authorList>
    </citation>
    <scope>NUCLEOTIDE SEQUENCE</scope>
    <source>
        <strain evidence="1">H1576</strain>
        <plasmid evidence="1">pSULFM1</plasmid>
    </source>
</reference>
<dbReference type="EMBL" id="CP046073">
    <property type="protein sequence ID" value="QSZ43156.1"/>
    <property type="molecule type" value="Genomic_DNA"/>
</dbReference>
<dbReference type="Proteomes" id="UP000671852">
    <property type="component" value="Plasmid pSULFM1"/>
</dbReference>
<evidence type="ECO:0000313" key="1">
    <source>
        <dbReference type="EMBL" id="QSZ43156.1"/>
    </source>
</evidence>
<protein>
    <recommendedName>
        <fullName evidence="3">Peptidase C-terminal archaeal/bacterial domain-containing protein</fullName>
    </recommendedName>
</protein>
<sequence length="442" mass="49118">MKKSVRFVYRNCLVIFTLLIVGCGGGSESAQSSNEVIKAASDFDAAVEINISSTQLGDVNLETDNLVDYYKIDLNATGTYSLYLASLAGGTNVSYVYLLNAEVFNTQGITQGKVKVQYEYFNSTGTENVVAEFTANTIGTYYIKVYRARFDEPDAIATSYKFRIEPSVANGLEQNADLEYNDTFSQAAPLTLEKFSDDVNGTLNTTQISDHFDWYDLKDLKVGKYTIFFKSRAGTISAPGENIVADIYNNNAIAYTNYRMDLSYGLDGEGKWDRRVFEVTTPGSYFLRLYRVKSKAASYSFRVVPSVDNGLTQDSNDEPNDEIHLAKEISLSSSDTMISNSISTTDILDSNDWYKFTSDISGSVSVKVETLSATESGTYGLLVDLINENGVVVKTIPSSQYTLSSANLYINDTFTLENNATYYLHIYRTYNVKTAYKITLTK</sequence>